<accession>A0A1B2DIN1</accession>
<dbReference type="NCBIfam" id="TIGR03696">
    <property type="entry name" value="Rhs_assc_core"/>
    <property type="match status" value="1"/>
</dbReference>
<dbReference type="AlphaFoldDB" id="A0A1B2DIN1"/>
<reference evidence="1" key="1">
    <citation type="submission" date="2016-08" db="EMBL/GenBank/DDBJ databases">
        <title>Complete Genome Seqeunce of Paenibacillus sp. BIHB 4019 from tea rhizoplane.</title>
        <authorList>
            <person name="Thakur R."/>
            <person name="Swarnkar M.K."/>
            <person name="Gulati A."/>
        </authorList>
    </citation>
    <scope>NUCLEOTIDE SEQUENCE [LARGE SCALE GENOMIC DNA]</scope>
    <source>
        <strain evidence="1">BIHB4019</strain>
    </source>
</reference>
<dbReference type="Gene3D" id="2.180.10.10">
    <property type="entry name" value="RHS repeat-associated core"/>
    <property type="match status" value="1"/>
</dbReference>
<name>A0A1B2DIN1_9BACL</name>
<proteinExistence type="predicted"/>
<gene>
    <name evidence="1" type="ORF">BBD42_14360</name>
</gene>
<dbReference type="EMBL" id="CP016808">
    <property type="protein sequence ID" value="ANY67525.1"/>
    <property type="molecule type" value="Genomic_DNA"/>
</dbReference>
<evidence type="ECO:0000313" key="1">
    <source>
        <dbReference type="EMBL" id="ANY67525.1"/>
    </source>
</evidence>
<dbReference type="RefSeq" id="WP_099518718.1">
    <property type="nucleotide sequence ID" value="NZ_CP016808.1"/>
</dbReference>
<dbReference type="InterPro" id="IPR022385">
    <property type="entry name" value="Rhs_assc_core"/>
</dbReference>
<protein>
    <submittedName>
        <fullName evidence="1">Uncharacterized protein</fullName>
    </submittedName>
</protein>
<organism evidence="1">
    <name type="scientific">Paenibacillus sp. BIHB 4019</name>
    <dbReference type="NCBI Taxonomy" id="1870819"/>
    <lineage>
        <taxon>Bacteria</taxon>
        <taxon>Bacillati</taxon>
        <taxon>Bacillota</taxon>
        <taxon>Bacilli</taxon>
        <taxon>Bacillales</taxon>
        <taxon>Paenibacillaceae</taxon>
        <taxon>Paenibacillus</taxon>
    </lineage>
</organism>
<sequence length="221" mass="26182">MTDPNGLYYMRARYYHTGIKRFLNRDVLRGSIVEGQTFNRFGYVNGDPVSFIDPFGLNKISSCKDGTDKAVKKTDGSGDYYEVVLKYEKNVKYGDNYYDMNLRDFNRKAHYLQRLSDSNSLIKTKSERDPSITREYKKEVIQRIIRMHYKNDKEGARRLIDKVSKSMDPDHRWELQLNGMDNKRNLKLMDWFTNRRMGTNLANQMKNVPYGSRIKIKVERE</sequence>